<proteinExistence type="predicted"/>
<gene>
    <name evidence="1" type="ORF">DA73_0200405</name>
</gene>
<organism evidence="1">
    <name type="scientific">Tolypothrix bouteillei VB521301</name>
    <dbReference type="NCBI Taxonomy" id="1479485"/>
    <lineage>
        <taxon>Bacteria</taxon>
        <taxon>Bacillati</taxon>
        <taxon>Cyanobacteriota</taxon>
        <taxon>Cyanophyceae</taxon>
        <taxon>Nostocales</taxon>
        <taxon>Tolypothrichaceae</taxon>
        <taxon>Tolypothrix</taxon>
    </lineage>
</organism>
<dbReference type="EMBL" id="JHEG02000001">
    <property type="protein sequence ID" value="KIE13876.1"/>
    <property type="molecule type" value="Genomic_DNA"/>
</dbReference>
<dbReference type="OrthoDB" id="5191211at2"/>
<protein>
    <recommendedName>
        <fullName evidence="2">PAAR motif protein</fullName>
    </recommendedName>
</protein>
<accession>A0A0C1NM30</accession>
<evidence type="ECO:0008006" key="2">
    <source>
        <dbReference type="Google" id="ProtNLM"/>
    </source>
</evidence>
<comment type="caution">
    <text evidence="1">The sequence shown here is derived from an EMBL/GenBank/DDBJ whole genome shotgun (WGS) entry which is preliminary data.</text>
</comment>
<sequence>MGKLIIVENDKVEGTDKHNVSGQATNPSAPTIPYVGTGEFDYVGKMTSDLSDFVKINGKQVALKNSKSSLDPGKHLGLMGKNFIPPSPAPLPASLKITDIVGEGKPSTNAGSSFVKVNGVAVLLNNDKIDTCGYNHPGNSTVIAENQDFVRCLA</sequence>
<reference evidence="1" key="1">
    <citation type="journal article" date="2015" name="Genome Announc.">
        <title>Draft Genome Sequence of Tolypothrix boutellei Strain VB521301.</title>
        <authorList>
            <person name="Chandrababunaidu M.M."/>
            <person name="Singh D."/>
            <person name="Sen D."/>
            <person name="Bhan S."/>
            <person name="Das S."/>
            <person name="Gupta A."/>
            <person name="Adhikary S.P."/>
            <person name="Tripathy S."/>
        </authorList>
    </citation>
    <scope>NUCLEOTIDE SEQUENCE</scope>
    <source>
        <strain evidence="1">VB521301</strain>
    </source>
</reference>
<name>A0A0C1NM30_9CYAN</name>
<evidence type="ECO:0000313" key="1">
    <source>
        <dbReference type="EMBL" id="KIE13876.1"/>
    </source>
</evidence>
<dbReference type="AlphaFoldDB" id="A0A0C1NM30"/>